<name>A0A4S8LNI2_DENBC</name>
<keyword evidence="2" id="KW-1185">Reference proteome</keyword>
<reference evidence="1 2" key="1">
    <citation type="journal article" date="2019" name="Nat. Ecol. Evol.">
        <title>Megaphylogeny resolves global patterns of mushroom evolution.</title>
        <authorList>
            <person name="Varga T."/>
            <person name="Krizsan K."/>
            <person name="Foldi C."/>
            <person name="Dima B."/>
            <person name="Sanchez-Garcia M."/>
            <person name="Sanchez-Ramirez S."/>
            <person name="Szollosi G.J."/>
            <person name="Szarkandi J.G."/>
            <person name="Papp V."/>
            <person name="Albert L."/>
            <person name="Andreopoulos W."/>
            <person name="Angelini C."/>
            <person name="Antonin V."/>
            <person name="Barry K.W."/>
            <person name="Bougher N.L."/>
            <person name="Buchanan P."/>
            <person name="Buyck B."/>
            <person name="Bense V."/>
            <person name="Catcheside P."/>
            <person name="Chovatia M."/>
            <person name="Cooper J."/>
            <person name="Damon W."/>
            <person name="Desjardin D."/>
            <person name="Finy P."/>
            <person name="Geml J."/>
            <person name="Haridas S."/>
            <person name="Hughes K."/>
            <person name="Justo A."/>
            <person name="Karasinski D."/>
            <person name="Kautmanova I."/>
            <person name="Kiss B."/>
            <person name="Kocsube S."/>
            <person name="Kotiranta H."/>
            <person name="LaButti K.M."/>
            <person name="Lechner B.E."/>
            <person name="Liimatainen K."/>
            <person name="Lipzen A."/>
            <person name="Lukacs Z."/>
            <person name="Mihaltcheva S."/>
            <person name="Morgado L.N."/>
            <person name="Niskanen T."/>
            <person name="Noordeloos M.E."/>
            <person name="Ohm R.A."/>
            <person name="Ortiz-Santana B."/>
            <person name="Ovrebo C."/>
            <person name="Racz N."/>
            <person name="Riley R."/>
            <person name="Savchenko A."/>
            <person name="Shiryaev A."/>
            <person name="Soop K."/>
            <person name="Spirin V."/>
            <person name="Szebenyi C."/>
            <person name="Tomsovsky M."/>
            <person name="Tulloss R.E."/>
            <person name="Uehling J."/>
            <person name="Grigoriev I.V."/>
            <person name="Vagvolgyi C."/>
            <person name="Papp T."/>
            <person name="Martin F.M."/>
            <person name="Miettinen O."/>
            <person name="Hibbett D.S."/>
            <person name="Nagy L.G."/>
        </authorList>
    </citation>
    <scope>NUCLEOTIDE SEQUENCE [LARGE SCALE GENOMIC DNA]</scope>
    <source>
        <strain evidence="1 2">CBS 962.96</strain>
    </source>
</reference>
<gene>
    <name evidence="1" type="ORF">K435DRAFT_801941</name>
</gene>
<proteinExistence type="predicted"/>
<sequence length="117" mass="13680">MKIPVPATRVGFFTGTGTGQLKSTHGVPVQFTRYVRDFCGYMRNISSSLPCAKYCLDHFSKAYTYRFLGLQWFSSHGNRGQIQKEQQIDRRASVKREVDYLIWVYCTIYRKCKNDNF</sequence>
<dbReference type="AlphaFoldDB" id="A0A4S8LNI2"/>
<dbReference type="Proteomes" id="UP000297245">
    <property type="component" value="Unassembled WGS sequence"/>
</dbReference>
<protein>
    <submittedName>
        <fullName evidence="1">Uncharacterized protein</fullName>
    </submittedName>
</protein>
<accession>A0A4S8LNI2</accession>
<dbReference type="EMBL" id="ML179332">
    <property type="protein sequence ID" value="THU90533.1"/>
    <property type="molecule type" value="Genomic_DNA"/>
</dbReference>
<evidence type="ECO:0000313" key="1">
    <source>
        <dbReference type="EMBL" id="THU90533.1"/>
    </source>
</evidence>
<organism evidence="1 2">
    <name type="scientific">Dendrothele bispora (strain CBS 962.96)</name>
    <dbReference type="NCBI Taxonomy" id="1314807"/>
    <lineage>
        <taxon>Eukaryota</taxon>
        <taxon>Fungi</taxon>
        <taxon>Dikarya</taxon>
        <taxon>Basidiomycota</taxon>
        <taxon>Agaricomycotina</taxon>
        <taxon>Agaricomycetes</taxon>
        <taxon>Agaricomycetidae</taxon>
        <taxon>Agaricales</taxon>
        <taxon>Agaricales incertae sedis</taxon>
        <taxon>Dendrothele</taxon>
    </lineage>
</organism>
<evidence type="ECO:0000313" key="2">
    <source>
        <dbReference type="Proteomes" id="UP000297245"/>
    </source>
</evidence>